<reference evidence="3 4" key="1">
    <citation type="submission" date="2016-10" db="EMBL/GenBank/DDBJ databases">
        <authorList>
            <person name="de Groot N.N."/>
        </authorList>
    </citation>
    <scope>NUCLEOTIDE SEQUENCE [LARGE SCALE GENOMIC DNA]</scope>
    <source>
        <strain evidence="3 4">DSM 22012</strain>
    </source>
</reference>
<evidence type="ECO:0000313" key="3">
    <source>
        <dbReference type="EMBL" id="SEG88320.1"/>
    </source>
</evidence>
<evidence type="ECO:0000259" key="2">
    <source>
        <dbReference type="Pfam" id="PF20432"/>
    </source>
</evidence>
<keyword evidence="4" id="KW-1185">Reference proteome</keyword>
<gene>
    <name evidence="3" type="ORF">SAMN05444390_10961</name>
</gene>
<evidence type="ECO:0000313" key="4">
    <source>
        <dbReference type="Proteomes" id="UP000236745"/>
    </source>
</evidence>
<feature type="domain" description="Antitoxin Xre-like helix-turn-helix" evidence="2">
    <location>
        <begin position="18"/>
        <end position="74"/>
    </location>
</feature>
<name>A0A1H6DSX6_9GAMM</name>
<proteinExistence type="predicted"/>
<dbReference type="RefSeq" id="WP_104005863.1">
    <property type="nucleotide sequence ID" value="NZ_FNVQ01000009.1"/>
</dbReference>
<dbReference type="Pfam" id="PF09722">
    <property type="entry name" value="Xre_MbcA_ParS_C"/>
    <property type="match status" value="1"/>
</dbReference>
<organism evidence="3 4">
    <name type="scientific">Marinobacterium lutimaris</name>
    <dbReference type="NCBI Taxonomy" id="568106"/>
    <lineage>
        <taxon>Bacteria</taxon>
        <taxon>Pseudomonadati</taxon>
        <taxon>Pseudomonadota</taxon>
        <taxon>Gammaproteobacteria</taxon>
        <taxon>Oceanospirillales</taxon>
        <taxon>Oceanospirillaceae</taxon>
        <taxon>Marinobacterium</taxon>
    </lineage>
</organism>
<feature type="domain" description="Antitoxin Xre/MbcA/ParS-like toxin-binding" evidence="1">
    <location>
        <begin position="79"/>
        <end position="133"/>
    </location>
</feature>
<dbReference type="AlphaFoldDB" id="A0A1H6DSX6"/>
<dbReference type="OrthoDB" id="117888at2"/>
<dbReference type="EMBL" id="FNVQ01000009">
    <property type="protein sequence ID" value="SEG88320.1"/>
    <property type="molecule type" value="Genomic_DNA"/>
</dbReference>
<sequence length="135" mass="15225">MSSYQVPAAAQLTQKQGHAALRAVLNILEKWGCTKEEKKAVLGIEADSTFFKYQKDPTTAKVSRDTMERLSYLLNIHAALRILFSESDSVYGWVKKPNNHPFYAGRSALDVMKQGRVVDLYEVMSRLNSERGGWA</sequence>
<dbReference type="InterPro" id="IPR046847">
    <property type="entry name" value="Xre-like_HTH"/>
</dbReference>
<evidence type="ECO:0000259" key="1">
    <source>
        <dbReference type="Pfam" id="PF09722"/>
    </source>
</evidence>
<protein>
    <submittedName>
        <fullName evidence="3">Uncharacterized protein</fullName>
    </submittedName>
</protein>
<accession>A0A1H6DSX6</accession>
<dbReference type="InterPro" id="IPR024467">
    <property type="entry name" value="Xre/MbcA/ParS-like_toxin-bd"/>
</dbReference>
<dbReference type="Pfam" id="PF20432">
    <property type="entry name" value="Xre-like-HTH"/>
    <property type="match status" value="1"/>
</dbReference>
<dbReference type="GO" id="GO:0003677">
    <property type="term" value="F:DNA binding"/>
    <property type="evidence" value="ECO:0007669"/>
    <property type="project" value="InterPro"/>
</dbReference>
<dbReference type="Proteomes" id="UP000236745">
    <property type="component" value="Unassembled WGS sequence"/>
</dbReference>